<keyword evidence="3" id="KW-1185">Reference proteome</keyword>
<dbReference type="EMBL" id="JASCZI010211610">
    <property type="protein sequence ID" value="MED6195075.1"/>
    <property type="molecule type" value="Genomic_DNA"/>
</dbReference>
<evidence type="ECO:0000313" key="3">
    <source>
        <dbReference type="Proteomes" id="UP001341840"/>
    </source>
</evidence>
<proteinExistence type="predicted"/>
<dbReference type="Proteomes" id="UP001341840">
    <property type="component" value="Unassembled WGS sequence"/>
</dbReference>
<evidence type="ECO:0000313" key="2">
    <source>
        <dbReference type="EMBL" id="MED6195075.1"/>
    </source>
</evidence>
<sequence length="394" mass="43751">MPIYHDYHGGDSNSSSIYTWDQIQISLKYLLLSYQPILSDSTVVASFLSDQPPKQICADFEQNSVSEFQEQESEAEIQAKSESTFQILNISSTNQEEWNSANSDDQKQEDEDEDVLDARRIYRGLEDRNEAVVGHRPPPESPDMNTPTEELFPIQTPACRNKTEVAENECGIHSGAEDGAVAKGKAGTESYTARREMPASNGAEDFADKGTESSAEVSASAKGKWTGAIATVSDGGLRARLLRRFFLLTPPPLLATTTIFPWDRVEVKMRERETVTCVAIVEDGFARKGTSDVGLAVMAASLWDGTAPRRASVEVVGGCWNERERVTTLDDLMGLSRCWLLTIQEAQMIRFCFWTLSCKSFVQILMISIHGPNQFCLLFVDGQQFYQWDPGGAL</sequence>
<comment type="caution">
    <text evidence="2">The sequence shown here is derived from an EMBL/GenBank/DDBJ whole genome shotgun (WGS) entry which is preliminary data.</text>
</comment>
<accession>A0ABU6XAJ8</accession>
<evidence type="ECO:0000256" key="1">
    <source>
        <dbReference type="SAM" id="MobiDB-lite"/>
    </source>
</evidence>
<name>A0ABU6XAJ8_9FABA</name>
<protein>
    <submittedName>
        <fullName evidence="2">Uncharacterized protein</fullName>
    </submittedName>
</protein>
<gene>
    <name evidence="2" type="ORF">PIB30_034619</name>
</gene>
<reference evidence="2 3" key="1">
    <citation type="journal article" date="2023" name="Plants (Basel)">
        <title>Bridging the Gap: Combining Genomics and Transcriptomics Approaches to Understand Stylosanthes scabra, an Orphan Legume from the Brazilian Caatinga.</title>
        <authorList>
            <person name="Ferreira-Neto J.R.C."/>
            <person name="da Silva M.D."/>
            <person name="Binneck E."/>
            <person name="de Melo N.F."/>
            <person name="da Silva R.H."/>
            <person name="de Melo A.L.T.M."/>
            <person name="Pandolfi V."/>
            <person name="Bustamante F.O."/>
            <person name="Brasileiro-Vidal A.C."/>
            <person name="Benko-Iseppon A.M."/>
        </authorList>
    </citation>
    <scope>NUCLEOTIDE SEQUENCE [LARGE SCALE GENOMIC DNA]</scope>
    <source>
        <tissue evidence="2">Leaves</tissue>
    </source>
</reference>
<organism evidence="2 3">
    <name type="scientific">Stylosanthes scabra</name>
    <dbReference type="NCBI Taxonomy" id="79078"/>
    <lineage>
        <taxon>Eukaryota</taxon>
        <taxon>Viridiplantae</taxon>
        <taxon>Streptophyta</taxon>
        <taxon>Embryophyta</taxon>
        <taxon>Tracheophyta</taxon>
        <taxon>Spermatophyta</taxon>
        <taxon>Magnoliopsida</taxon>
        <taxon>eudicotyledons</taxon>
        <taxon>Gunneridae</taxon>
        <taxon>Pentapetalae</taxon>
        <taxon>rosids</taxon>
        <taxon>fabids</taxon>
        <taxon>Fabales</taxon>
        <taxon>Fabaceae</taxon>
        <taxon>Papilionoideae</taxon>
        <taxon>50 kb inversion clade</taxon>
        <taxon>dalbergioids sensu lato</taxon>
        <taxon>Dalbergieae</taxon>
        <taxon>Pterocarpus clade</taxon>
        <taxon>Stylosanthes</taxon>
    </lineage>
</organism>
<feature type="region of interest" description="Disordered" evidence="1">
    <location>
        <begin position="95"/>
        <end position="114"/>
    </location>
</feature>
<feature type="region of interest" description="Disordered" evidence="1">
    <location>
        <begin position="191"/>
        <end position="212"/>
    </location>
</feature>